<dbReference type="GO" id="GO:0022857">
    <property type="term" value="F:transmembrane transporter activity"/>
    <property type="evidence" value="ECO:0007669"/>
    <property type="project" value="InterPro"/>
</dbReference>
<feature type="transmembrane region" description="Helical" evidence="5">
    <location>
        <begin position="73"/>
        <end position="89"/>
    </location>
</feature>
<dbReference type="Proteomes" id="UP000632498">
    <property type="component" value="Unassembled WGS sequence"/>
</dbReference>
<name>A0A917C0P4_9PROT</name>
<evidence type="ECO:0000313" key="8">
    <source>
        <dbReference type="Proteomes" id="UP000632498"/>
    </source>
</evidence>
<evidence type="ECO:0000256" key="3">
    <source>
        <dbReference type="ARBA" id="ARBA00023136"/>
    </source>
</evidence>
<dbReference type="InterPro" id="IPR047200">
    <property type="entry name" value="MFS_YcaD-like"/>
</dbReference>
<accession>A0A917C0P4</accession>
<dbReference type="PROSITE" id="PS50850">
    <property type="entry name" value="MFS"/>
    <property type="match status" value="1"/>
</dbReference>
<feature type="transmembrane region" description="Helical" evidence="5">
    <location>
        <begin position="158"/>
        <end position="182"/>
    </location>
</feature>
<feature type="transmembrane region" description="Helical" evidence="5">
    <location>
        <begin position="292"/>
        <end position="311"/>
    </location>
</feature>
<dbReference type="SUPFAM" id="SSF103473">
    <property type="entry name" value="MFS general substrate transporter"/>
    <property type="match status" value="1"/>
</dbReference>
<dbReference type="EMBL" id="BMHV01000011">
    <property type="protein sequence ID" value="GGF64781.1"/>
    <property type="molecule type" value="Genomic_DNA"/>
</dbReference>
<organism evidence="7 8">
    <name type="scientific">Terasakiella brassicae</name>
    <dbReference type="NCBI Taxonomy" id="1634917"/>
    <lineage>
        <taxon>Bacteria</taxon>
        <taxon>Pseudomonadati</taxon>
        <taxon>Pseudomonadota</taxon>
        <taxon>Alphaproteobacteria</taxon>
        <taxon>Rhodospirillales</taxon>
        <taxon>Terasakiellaceae</taxon>
        <taxon>Terasakiella</taxon>
    </lineage>
</organism>
<dbReference type="CDD" id="cd17477">
    <property type="entry name" value="MFS_YcaD_like"/>
    <property type="match status" value="1"/>
</dbReference>
<proteinExistence type="predicted"/>
<reference evidence="7" key="1">
    <citation type="journal article" date="2014" name="Int. J. Syst. Evol. Microbiol.">
        <title>Complete genome sequence of Corynebacterium casei LMG S-19264T (=DSM 44701T), isolated from a smear-ripened cheese.</title>
        <authorList>
            <consortium name="US DOE Joint Genome Institute (JGI-PGF)"/>
            <person name="Walter F."/>
            <person name="Albersmeier A."/>
            <person name="Kalinowski J."/>
            <person name="Ruckert C."/>
        </authorList>
    </citation>
    <scope>NUCLEOTIDE SEQUENCE</scope>
    <source>
        <strain evidence="7">CGMCC 1.15254</strain>
    </source>
</reference>
<keyword evidence="8" id="KW-1185">Reference proteome</keyword>
<evidence type="ECO:0000256" key="4">
    <source>
        <dbReference type="SAM" id="MobiDB-lite"/>
    </source>
</evidence>
<keyword evidence="1 5" id="KW-0812">Transmembrane</keyword>
<dbReference type="InterPro" id="IPR036259">
    <property type="entry name" value="MFS_trans_sf"/>
</dbReference>
<dbReference type="AlphaFoldDB" id="A0A917C0P4"/>
<feature type="transmembrane region" description="Helical" evidence="5">
    <location>
        <begin position="356"/>
        <end position="377"/>
    </location>
</feature>
<protein>
    <submittedName>
        <fullName evidence="7">MFS transporter</fullName>
    </submittedName>
</protein>
<dbReference type="InterPro" id="IPR020846">
    <property type="entry name" value="MFS_dom"/>
</dbReference>
<evidence type="ECO:0000256" key="5">
    <source>
        <dbReference type="SAM" id="Phobius"/>
    </source>
</evidence>
<evidence type="ECO:0000259" key="6">
    <source>
        <dbReference type="PROSITE" id="PS50850"/>
    </source>
</evidence>
<feature type="transmembrane region" description="Helical" evidence="5">
    <location>
        <begin position="203"/>
        <end position="227"/>
    </location>
</feature>
<evidence type="ECO:0000256" key="2">
    <source>
        <dbReference type="ARBA" id="ARBA00022989"/>
    </source>
</evidence>
<feature type="region of interest" description="Disordered" evidence="4">
    <location>
        <begin position="398"/>
        <end position="443"/>
    </location>
</feature>
<gene>
    <name evidence="7" type="primary">ycaD</name>
    <name evidence="7" type="ORF">GCM10011332_18560</name>
</gene>
<feature type="transmembrane region" description="Helical" evidence="5">
    <location>
        <begin position="95"/>
        <end position="119"/>
    </location>
</feature>
<sequence length="443" mass="48115">MNRAISPFIALLASIWLINLGGGLQGTLLGLRAEMESFELTSTGFILSSYFLGYIVSFFVIPSFINSVGHIRSFAAFASLSSAATLLHAVFVDPYVWFCLRLLTGLCFGGLVLVGESWLNASTGNDNRGTVFSVYMLIVLSASAISQILLNLTSVSGYNLFVLVSVALSVALLPLTLGKKIVAPEIQESSTMAFGKLAKRFPLGILGIMVSGLVSGALWTMVAVYVLRIGLTTSDVSQVMFFLMVGGMISLWPIGKLSDRIDRRKIILGLGLGTSLACAFFLIPAFLNADTIKYMAALLGFMAFPLYAISSSHISDYLEQDEFVPACGSMVLFYGLGALISPLVSAQAMQIIGPNGLFMFMFVIQIPLIVLAAIRIFKKEALSSEEKTDFVFEMPKVTPSVSPLDPRNQEAEELADEAQREMEEREIADQEALEDDDTIRMTD</sequence>
<feature type="transmembrane region" description="Helical" evidence="5">
    <location>
        <begin position="40"/>
        <end position="61"/>
    </location>
</feature>
<keyword evidence="2 5" id="KW-1133">Transmembrane helix</keyword>
<keyword evidence="3 5" id="KW-0472">Membrane</keyword>
<dbReference type="GO" id="GO:0005886">
    <property type="term" value="C:plasma membrane"/>
    <property type="evidence" value="ECO:0007669"/>
    <property type="project" value="TreeGrafter"/>
</dbReference>
<feature type="compositionally biased region" description="Basic and acidic residues" evidence="4">
    <location>
        <begin position="417"/>
        <end position="428"/>
    </location>
</feature>
<dbReference type="InterPro" id="IPR011701">
    <property type="entry name" value="MFS"/>
</dbReference>
<reference evidence="7" key="2">
    <citation type="submission" date="2020-09" db="EMBL/GenBank/DDBJ databases">
        <authorList>
            <person name="Sun Q."/>
            <person name="Zhou Y."/>
        </authorList>
    </citation>
    <scope>NUCLEOTIDE SEQUENCE</scope>
    <source>
        <strain evidence="7">CGMCC 1.15254</strain>
    </source>
</reference>
<dbReference type="PANTHER" id="PTHR23521:SF3">
    <property type="entry name" value="MFS TRANSPORTER"/>
    <property type="match status" value="1"/>
</dbReference>
<dbReference type="Gene3D" id="1.20.1250.20">
    <property type="entry name" value="MFS general substrate transporter like domains"/>
    <property type="match status" value="2"/>
</dbReference>
<evidence type="ECO:0000256" key="1">
    <source>
        <dbReference type="ARBA" id="ARBA00022692"/>
    </source>
</evidence>
<feature type="transmembrane region" description="Helical" evidence="5">
    <location>
        <begin position="267"/>
        <end position="286"/>
    </location>
</feature>
<comment type="caution">
    <text evidence="7">The sequence shown here is derived from an EMBL/GenBank/DDBJ whole genome shotgun (WGS) entry which is preliminary data.</text>
</comment>
<feature type="transmembrane region" description="Helical" evidence="5">
    <location>
        <begin position="239"/>
        <end position="255"/>
    </location>
</feature>
<feature type="transmembrane region" description="Helical" evidence="5">
    <location>
        <begin position="131"/>
        <end position="152"/>
    </location>
</feature>
<feature type="transmembrane region" description="Helical" evidence="5">
    <location>
        <begin position="323"/>
        <end position="344"/>
    </location>
</feature>
<dbReference type="PANTHER" id="PTHR23521">
    <property type="entry name" value="TRANSPORTER MFS SUPERFAMILY"/>
    <property type="match status" value="1"/>
</dbReference>
<dbReference type="Pfam" id="PF07690">
    <property type="entry name" value="MFS_1"/>
    <property type="match status" value="1"/>
</dbReference>
<dbReference type="RefSeq" id="WP_188664136.1">
    <property type="nucleotide sequence ID" value="NZ_BMHV01000011.1"/>
</dbReference>
<evidence type="ECO:0000313" key="7">
    <source>
        <dbReference type="EMBL" id="GGF64781.1"/>
    </source>
</evidence>
<feature type="domain" description="Major facilitator superfamily (MFS) profile" evidence="6">
    <location>
        <begin position="1"/>
        <end position="382"/>
    </location>
</feature>